<dbReference type="HOGENOM" id="CLU_083957_0_0_1"/>
<keyword evidence="8" id="KW-1185">Reference proteome</keyword>
<gene>
    <name evidence="7" type="ORF">M413DRAFT_49185</name>
</gene>
<feature type="non-terminal residue" evidence="7">
    <location>
        <position position="1"/>
    </location>
</feature>
<feature type="compositionally biased region" description="Basic residues" evidence="6">
    <location>
        <begin position="175"/>
        <end position="185"/>
    </location>
</feature>
<feature type="coiled-coil region" evidence="5">
    <location>
        <begin position="54"/>
        <end position="83"/>
    </location>
</feature>
<dbReference type="EMBL" id="KN831783">
    <property type="protein sequence ID" value="KIM40194.1"/>
    <property type="molecule type" value="Genomic_DNA"/>
</dbReference>
<dbReference type="AlphaFoldDB" id="A0A0C3C7L0"/>
<dbReference type="OrthoDB" id="551633at2759"/>
<evidence type="ECO:0000313" key="8">
    <source>
        <dbReference type="Proteomes" id="UP000053424"/>
    </source>
</evidence>
<dbReference type="GO" id="GO:0019843">
    <property type="term" value="F:rRNA binding"/>
    <property type="evidence" value="ECO:0007669"/>
    <property type="project" value="TreeGrafter"/>
</dbReference>
<feature type="compositionally biased region" description="Basic residues" evidence="6">
    <location>
        <begin position="216"/>
        <end position="226"/>
    </location>
</feature>
<feature type="region of interest" description="Disordered" evidence="6">
    <location>
        <begin position="136"/>
        <end position="226"/>
    </location>
</feature>
<evidence type="ECO:0000256" key="6">
    <source>
        <dbReference type="SAM" id="MobiDB-lite"/>
    </source>
</evidence>
<evidence type="ECO:0000256" key="3">
    <source>
        <dbReference type="ARBA" id="ARBA00023054"/>
    </source>
</evidence>
<name>A0A0C3C7L0_HEBCY</name>
<dbReference type="STRING" id="686832.A0A0C3C7L0"/>
<comment type="subcellular location">
    <subcellularLocation>
        <location evidence="1">Nucleus</location>
        <location evidence="1">Nucleolus</location>
    </subcellularLocation>
</comment>
<accession>A0A0C3C7L0</accession>
<dbReference type="InterPro" id="IPR019186">
    <property type="entry name" value="Nucleolar_protein_12"/>
</dbReference>
<dbReference type="Pfam" id="PF09805">
    <property type="entry name" value="Nop25"/>
    <property type="match status" value="1"/>
</dbReference>
<evidence type="ECO:0000256" key="5">
    <source>
        <dbReference type="SAM" id="Coils"/>
    </source>
</evidence>
<keyword evidence="4" id="KW-0539">Nucleus</keyword>
<evidence type="ECO:0000256" key="2">
    <source>
        <dbReference type="ARBA" id="ARBA00007175"/>
    </source>
</evidence>
<dbReference type="PANTHER" id="PTHR14577:SF0">
    <property type="entry name" value="NUCLEOLAR PROTEIN 12"/>
    <property type="match status" value="1"/>
</dbReference>
<keyword evidence="3 5" id="KW-0175">Coiled coil</keyword>
<evidence type="ECO:0000256" key="1">
    <source>
        <dbReference type="ARBA" id="ARBA00004604"/>
    </source>
</evidence>
<sequence length="226" mass="25838">SNIAVLTRAHSVVAAKKRAKREQIKEVIFDDVARRHLFCSLEFLTGFHKRKVAKADAARAKAKEREKQERLEARREQRSMLRERALQNAAQVEQAYGAILGNAEDEEEWAGIDQRRDEEYEDEEILATVTVVEDFDPDSIIHGPPKTDLPAASSQSRSEPKSSQPPPQTKPLQKPTKHKKPRDKKIRYETKDARKREQTKQRARRTEKAELAGGKASRKSTHGARR</sequence>
<dbReference type="Proteomes" id="UP000053424">
    <property type="component" value="Unassembled WGS sequence"/>
</dbReference>
<dbReference type="GO" id="GO:0005730">
    <property type="term" value="C:nucleolus"/>
    <property type="evidence" value="ECO:0007669"/>
    <property type="project" value="UniProtKB-SubCell"/>
</dbReference>
<dbReference type="PANTHER" id="PTHR14577">
    <property type="entry name" value="NUCLEOLAR PROTEIN 12"/>
    <property type="match status" value="1"/>
</dbReference>
<organism evidence="7 8">
    <name type="scientific">Hebeloma cylindrosporum</name>
    <dbReference type="NCBI Taxonomy" id="76867"/>
    <lineage>
        <taxon>Eukaryota</taxon>
        <taxon>Fungi</taxon>
        <taxon>Dikarya</taxon>
        <taxon>Basidiomycota</taxon>
        <taxon>Agaricomycotina</taxon>
        <taxon>Agaricomycetes</taxon>
        <taxon>Agaricomycetidae</taxon>
        <taxon>Agaricales</taxon>
        <taxon>Agaricineae</taxon>
        <taxon>Hymenogastraceae</taxon>
        <taxon>Hebeloma</taxon>
    </lineage>
</organism>
<comment type="similarity">
    <text evidence="2">Belongs to the RRP17 family.</text>
</comment>
<evidence type="ECO:0008006" key="9">
    <source>
        <dbReference type="Google" id="ProtNLM"/>
    </source>
</evidence>
<evidence type="ECO:0000256" key="4">
    <source>
        <dbReference type="ARBA" id="ARBA00023242"/>
    </source>
</evidence>
<feature type="compositionally biased region" description="Basic and acidic residues" evidence="6">
    <location>
        <begin position="186"/>
        <end position="210"/>
    </location>
</feature>
<reference evidence="7 8" key="1">
    <citation type="submission" date="2014-04" db="EMBL/GenBank/DDBJ databases">
        <authorList>
            <consortium name="DOE Joint Genome Institute"/>
            <person name="Kuo A."/>
            <person name="Gay G."/>
            <person name="Dore J."/>
            <person name="Kohler A."/>
            <person name="Nagy L.G."/>
            <person name="Floudas D."/>
            <person name="Copeland A."/>
            <person name="Barry K.W."/>
            <person name="Cichocki N."/>
            <person name="Veneault-Fourrey C."/>
            <person name="LaButti K."/>
            <person name="Lindquist E.A."/>
            <person name="Lipzen A."/>
            <person name="Lundell T."/>
            <person name="Morin E."/>
            <person name="Murat C."/>
            <person name="Sun H."/>
            <person name="Tunlid A."/>
            <person name="Henrissat B."/>
            <person name="Grigoriev I.V."/>
            <person name="Hibbett D.S."/>
            <person name="Martin F."/>
            <person name="Nordberg H.P."/>
            <person name="Cantor M.N."/>
            <person name="Hua S.X."/>
        </authorList>
    </citation>
    <scope>NUCLEOTIDE SEQUENCE [LARGE SCALE GENOMIC DNA]</scope>
    <source>
        <strain evidence="8">h7</strain>
    </source>
</reference>
<evidence type="ECO:0000313" key="7">
    <source>
        <dbReference type="EMBL" id="KIM40194.1"/>
    </source>
</evidence>
<proteinExistence type="inferred from homology"/>
<reference evidence="8" key="2">
    <citation type="submission" date="2015-01" db="EMBL/GenBank/DDBJ databases">
        <title>Evolutionary Origins and Diversification of the Mycorrhizal Mutualists.</title>
        <authorList>
            <consortium name="DOE Joint Genome Institute"/>
            <consortium name="Mycorrhizal Genomics Consortium"/>
            <person name="Kohler A."/>
            <person name="Kuo A."/>
            <person name="Nagy L.G."/>
            <person name="Floudas D."/>
            <person name="Copeland A."/>
            <person name="Barry K.W."/>
            <person name="Cichocki N."/>
            <person name="Veneault-Fourrey C."/>
            <person name="LaButti K."/>
            <person name="Lindquist E.A."/>
            <person name="Lipzen A."/>
            <person name="Lundell T."/>
            <person name="Morin E."/>
            <person name="Murat C."/>
            <person name="Riley R."/>
            <person name="Ohm R."/>
            <person name="Sun H."/>
            <person name="Tunlid A."/>
            <person name="Henrissat B."/>
            <person name="Grigoriev I.V."/>
            <person name="Hibbett D.S."/>
            <person name="Martin F."/>
        </authorList>
    </citation>
    <scope>NUCLEOTIDE SEQUENCE [LARGE SCALE GENOMIC DNA]</scope>
    <source>
        <strain evidence="8">h7</strain>
    </source>
</reference>
<feature type="non-terminal residue" evidence="7">
    <location>
        <position position="226"/>
    </location>
</feature>
<protein>
    <recommendedName>
        <fullName evidence="9">Ribosomal RNA-processing protein 17</fullName>
    </recommendedName>
</protein>